<name>A0A814XRQ7_ADIRI</name>
<gene>
    <name evidence="2" type="ORF">EDS130_LOCUS26335</name>
</gene>
<evidence type="ECO:0000313" key="3">
    <source>
        <dbReference type="Proteomes" id="UP000663852"/>
    </source>
</evidence>
<organism evidence="2 3">
    <name type="scientific">Adineta ricciae</name>
    <name type="common">Rotifer</name>
    <dbReference type="NCBI Taxonomy" id="249248"/>
    <lineage>
        <taxon>Eukaryota</taxon>
        <taxon>Metazoa</taxon>
        <taxon>Spiralia</taxon>
        <taxon>Gnathifera</taxon>
        <taxon>Rotifera</taxon>
        <taxon>Eurotatoria</taxon>
        <taxon>Bdelloidea</taxon>
        <taxon>Adinetida</taxon>
        <taxon>Adinetidae</taxon>
        <taxon>Adineta</taxon>
    </lineage>
</organism>
<reference evidence="2" key="1">
    <citation type="submission" date="2021-02" db="EMBL/GenBank/DDBJ databases">
        <authorList>
            <person name="Nowell W R."/>
        </authorList>
    </citation>
    <scope>NUCLEOTIDE SEQUENCE</scope>
</reference>
<protein>
    <submittedName>
        <fullName evidence="2">Uncharacterized protein</fullName>
    </submittedName>
</protein>
<evidence type="ECO:0000313" key="2">
    <source>
        <dbReference type="EMBL" id="CAF1219452.1"/>
    </source>
</evidence>
<accession>A0A814XRQ7</accession>
<feature type="region of interest" description="Disordered" evidence="1">
    <location>
        <begin position="216"/>
        <end position="239"/>
    </location>
</feature>
<dbReference type="Proteomes" id="UP000663852">
    <property type="component" value="Unassembled WGS sequence"/>
</dbReference>
<dbReference type="AlphaFoldDB" id="A0A814XRQ7"/>
<proteinExistence type="predicted"/>
<dbReference type="EMBL" id="CAJNOJ010000159">
    <property type="protein sequence ID" value="CAF1219452.1"/>
    <property type="molecule type" value="Genomic_DNA"/>
</dbReference>
<sequence>MVIVARSETDRIFPVQFRPESGGKEPAGIGENCAAIEKSCTGTDSDFNGSSRRNDRPGAAKLFGVKAGSQASALSSTSSKSSSNKAKPRPCLIWRTSPFVQVLVMSRFDGVDVTDVNNHFMDHLPRDYVLKRLIAVHDKEPLGNRRTIKAAGKETPLITINTYLVLIPTMDEDTRPYKQSNEYFPTEELQYIYSILLQIHNEENEEQMRMLQQSHPLPAYNSNDDVNKDEDRSSSNSSLPIPRRQIHFVEIDVNKYNYIKQWLNDCTFDTNDDDMMSLENLQQITYNTEDDLQQDIQAFQSTGAGEIVTYSVGLDVSVAGFASNPIEYEKFTSGAPGQEGHKYGLGPDVGIDAPNVARKSN</sequence>
<comment type="caution">
    <text evidence="2">The sequence shown here is derived from an EMBL/GenBank/DDBJ whole genome shotgun (WGS) entry which is preliminary data.</text>
</comment>
<feature type="region of interest" description="Disordered" evidence="1">
    <location>
        <begin position="332"/>
        <end position="361"/>
    </location>
</feature>
<evidence type="ECO:0000256" key="1">
    <source>
        <dbReference type="SAM" id="MobiDB-lite"/>
    </source>
</evidence>